<sequence length="591" mass="64227">MAVFRVLTVAAVTAATLLLSGCPGDPPAASPAAKQQQATAPALSGAQGGTASAAPAAQQPASEAAPAPPINAQRDQSLIASVEKAYQTGVSNYRDGHLEAARSNFDYAVDLMLTSGLDLRNDPALSDEFDHVVDAVNTLEMDALRSGTALTAQQHQDQAPVDVANDVTFPVDPAVKAQAQAELKTTQSDLPLVINDYVASYINFFSNTPKGHNTIVNSLTRAGRYKAMIQRVLREEGVPQDLIYQAVAESGFRPQAINARSGAGGMWQFMPYGSYGLARNGWYDERLDPEKATHAYANEIKKMYAQFGDWYLAMAAYDWGAGNVQRAVQRTGYADFWELYRRNNLPQETKNYVPIILAVTIMAKNPAQYGLTGLVPDPPEVVDTVTTNYAVDLRLVADTVNAPVEEIAALNPSLLRMSTPPDDSFDLHLPVGTRDLYEKRIAEIPEDKRRSWRFHVLSPGDTLASVAHEYHVSESEVAFVNQLGHDGDLSNTDSLVIPLAPAASHSRVNSAVYRARRGDTLVTVADRFGVTVAQLRRWNHLSSTVITPGRRLYVAEPARIVTHTRRAHSKRTSATVKSAAPASSKHKRASQ</sequence>
<organism evidence="4 5">
    <name type="scientific">Acidipila rosea</name>
    <dbReference type="NCBI Taxonomy" id="768535"/>
    <lineage>
        <taxon>Bacteria</taxon>
        <taxon>Pseudomonadati</taxon>
        <taxon>Acidobacteriota</taxon>
        <taxon>Terriglobia</taxon>
        <taxon>Terriglobales</taxon>
        <taxon>Acidobacteriaceae</taxon>
        <taxon>Acidipila</taxon>
    </lineage>
</organism>
<dbReference type="CDD" id="cd00118">
    <property type="entry name" value="LysM"/>
    <property type="match status" value="1"/>
</dbReference>
<evidence type="ECO:0000256" key="2">
    <source>
        <dbReference type="SAM" id="SignalP"/>
    </source>
</evidence>
<feature type="compositionally biased region" description="Low complexity" evidence="1">
    <location>
        <begin position="30"/>
        <end position="65"/>
    </location>
</feature>
<dbReference type="RefSeq" id="WP_165876826.1">
    <property type="nucleotide sequence ID" value="NZ_SMGK01000005.1"/>
</dbReference>
<evidence type="ECO:0000313" key="5">
    <source>
        <dbReference type="Proteomes" id="UP000295210"/>
    </source>
</evidence>
<dbReference type="PROSITE" id="PS51782">
    <property type="entry name" value="LYSM"/>
    <property type="match status" value="2"/>
</dbReference>
<dbReference type="CDD" id="cd16894">
    <property type="entry name" value="MltD-like"/>
    <property type="match status" value="1"/>
</dbReference>
<dbReference type="PANTHER" id="PTHR33734:SF22">
    <property type="entry name" value="MEMBRANE-BOUND LYTIC MUREIN TRANSGLYCOSYLASE D"/>
    <property type="match status" value="1"/>
</dbReference>
<proteinExistence type="predicted"/>
<name>A0A4R1L420_9BACT</name>
<feature type="domain" description="LysM" evidence="3">
    <location>
        <begin position="511"/>
        <end position="554"/>
    </location>
</feature>
<comment type="caution">
    <text evidence="4">The sequence shown here is derived from an EMBL/GenBank/DDBJ whole genome shotgun (WGS) entry which is preliminary data.</text>
</comment>
<dbReference type="SMART" id="SM00257">
    <property type="entry name" value="LysM"/>
    <property type="match status" value="2"/>
</dbReference>
<evidence type="ECO:0000259" key="3">
    <source>
        <dbReference type="PROSITE" id="PS51782"/>
    </source>
</evidence>
<dbReference type="Proteomes" id="UP000295210">
    <property type="component" value="Unassembled WGS sequence"/>
</dbReference>
<dbReference type="AlphaFoldDB" id="A0A4R1L420"/>
<dbReference type="InterPro" id="IPR018392">
    <property type="entry name" value="LysM"/>
</dbReference>
<keyword evidence="2" id="KW-0732">Signal</keyword>
<feature type="region of interest" description="Disordered" evidence="1">
    <location>
        <begin position="564"/>
        <end position="591"/>
    </location>
</feature>
<dbReference type="SUPFAM" id="SSF53955">
    <property type="entry name" value="Lysozyme-like"/>
    <property type="match status" value="1"/>
</dbReference>
<dbReference type="GO" id="GO:0008932">
    <property type="term" value="F:lytic endotransglycosylase activity"/>
    <property type="evidence" value="ECO:0007669"/>
    <property type="project" value="TreeGrafter"/>
</dbReference>
<dbReference type="Gene3D" id="1.10.530.10">
    <property type="match status" value="1"/>
</dbReference>
<feature type="domain" description="LysM" evidence="3">
    <location>
        <begin position="453"/>
        <end position="497"/>
    </location>
</feature>
<dbReference type="InterPro" id="IPR023346">
    <property type="entry name" value="Lysozyme-like_dom_sf"/>
</dbReference>
<feature type="region of interest" description="Disordered" evidence="1">
    <location>
        <begin position="25"/>
        <end position="69"/>
    </location>
</feature>
<evidence type="ECO:0000313" key="4">
    <source>
        <dbReference type="EMBL" id="TCK71703.1"/>
    </source>
</evidence>
<dbReference type="Gene3D" id="3.10.350.10">
    <property type="entry name" value="LysM domain"/>
    <property type="match status" value="2"/>
</dbReference>
<dbReference type="Pfam" id="PF01464">
    <property type="entry name" value="SLT"/>
    <property type="match status" value="1"/>
</dbReference>
<protein>
    <submittedName>
        <fullName evidence="4">Membrane-bound lytic murein transglycosylase D</fullName>
    </submittedName>
</protein>
<dbReference type="PROSITE" id="PS51257">
    <property type="entry name" value="PROKAR_LIPOPROTEIN"/>
    <property type="match status" value="1"/>
</dbReference>
<dbReference type="InterPro" id="IPR036779">
    <property type="entry name" value="LysM_dom_sf"/>
</dbReference>
<dbReference type="EMBL" id="SMGK01000005">
    <property type="protein sequence ID" value="TCK71703.1"/>
    <property type="molecule type" value="Genomic_DNA"/>
</dbReference>
<keyword evidence="5" id="KW-1185">Reference proteome</keyword>
<evidence type="ECO:0000256" key="1">
    <source>
        <dbReference type="SAM" id="MobiDB-lite"/>
    </source>
</evidence>
<dbReference type="Pfam" id="PF01476">
    <property type="entry name" value="LysM"/>
    <property type="match status" value="2"/>
</dbReference>
<gene>
    <name evidence="4" type="ORF">C7378_2993</name>
</gene>
<accession>A0A4R1L420</accession>
<dbReference type="InterPro" id="IPR008258">
    <property type="entry name" value="Transglycosylase_SLT_dom_1"/>
</dbReference>
<feature type="chain" id="PRO_5020190186" evidence="2">
    <location>
        <begin position="29"/>
        <end position="591"/>
    </location>
</feature>
<dbReference type="PANTHER" id="PTHR33734">
    <property type="entry name" value="LYSM DOMAIN-CONTAINING GPI-ANCHORED PROTEIN 2"/>
    <property type="match status" value="1"/>
</dbReference>
<dbReference type="SUPFAM" id="SSF54106">
    <property type="entry name" value="LysM domain"/>
    <property type="match status" value="1"/>
</dbReference>
<reference evidence="4 5" key="1">
    <citation type="submission" date="2019-03" db="EMBL/GenBank/DDBJ databases">
        <title>Genomic Encyclopedia of Type Strains, Phase IV (KMG-IV): sequencing the most valuable type-strain genomes for metagenomic binning, comparative biology and taxonomic classification.</title>
        <authorList>
            <person name="Goeker M."/>
        </authorList>
    </citation>
    <scope>NUCLEOTIDE SEQUENCE [LARGE SCALE GENOMIC DNA]</scope>
    <source>
        <strain evidence="4 5">DSM 103428</strain>
    </source>
</reference>
<feature type="signal peptide" evidence="2">
    <location>
        <begin position="1"/>
        <end position="28"/>
    </location>
</feature>